<name>A0A0C9LPK8_9FUNG</name>
<evidence type="ECO:0000313" key="3">
    <source>
        <dbReference type="EMBL" id="GAN00875.1"/>
    </source>
</evidence>
<dbReference type="GO" id="GO:0032259">
    <property type="term" value="P:methylation"/>
    <property type="evidence" value="ECO:0007669"/>
    <property type="project" value="UniProtKB-KW"/>
</dbReference>
<evidence type="ECO:0000259" key="2">
    <source>
        <dbReference type="Pfam" id="PF08241"/>
    </source>
</evidence>
<proteinExistence type="predicted"/>
<reference evidence="3" key="1">
    <citation type="submission" date="2014-09" db="EMBL/GenBank/DDBJ databases">
        <title>Draft genome sequence of an oleaginous Mucoromycotina fungus Mucor ambiguus NBRC6742.</title>
        <authorList>
            <person name="Takeda I."/>
            <person name="Yamane N."/>
            <person name="Morita T."/>
            <person name="Tamano K."/>
            <person name="Machida M."/>
            <person name="Baker S."/>
            <person name="Koike H."/>
        </authorList>
    </citation>
    <scope>NUCLEOTIDE SEQUENCE</scope>
    <source>
        <strain evidence="3">NBRC 6742</strain>
    </source>
</reference>
<dbReference type="GO" id="GO:0008757">
    <property type="term" value="F:S-adenosylmethionine-dependent methyltransferase activity"/>
    <property type="evidence" value="ECO:0007669"/>
    <property type="project" value="InterPro"/>
</dbReference>
<dbReference type="Proteomes" id="UP000053815">
    <property type="component" value="Unassembled WGS sequence"/>
</dbReference>
<gene>
    <name evidence="3" type="ORF">MAM1_0003c00300</name>
</gene>
<evidence type="ECO:0000256" key="1">
    <source>
        <dbReference type="SAM" id="MobiDB-lite"/>
    </source>
</evidence>
<dbReference type="OrthoDB" id="2013972at2759"/>
<keyword evidence="3" id="KW-0489">Methyltransferase</keyword>
<protein>
    <submittedName>
        <fullName evidence="3">Methyltransferase type 11</fullName>
    </submittedName>
</protein>
<dbReference type="InterPro" id="IPR013216">
    <property type="entry name" value="Methyltransf_11"/>
</dbReference>
<feature type="domain" description="Methyltransferase type 11" evidence="2">
    <location>
        <begin position="168"/>
        <end position="242"/>
    </location>
</feature>
<feature type="compositionally biased region" description="Polar residues" evidence="1">
    <location>
        <begin position="20"/>
        <end position="46"/>
    </location>
</feature>
<dbReference type="Pfam" id="PF08241">
    <property type="entry name" value="Methyltransf_11"/>
    <property type="match status" value="1"/>
</dbReference>
<dbReference type="CDD" id="cd02440">
    <property type="entry name" value="AdoMet_MTases"/>
    <property type="match status" value="1"/>
</dbReference>
<dbReference type="STRING" id="91626.A0A0C9LPK8"/>
<sequence length="309" mass="35609">MGVKLSTSISKKKKRITNSLQTPKKTYNTNGSDLPSINSASTTPNYNEKHAASSITSTTDSIFMSGRTFHHVANSAYWFPNDDEEMDRLIGVKYLFCHIQSDNSINVDLITLATLCIENVVWRKYIEHYSQEYRYGKGRYSSSRFGLRTWYLADGSIDMYTDVATEYPSSQFIGVDMCDIFPNNIRPPNVSFQIGNALERLPFSDNTFDFVNIRLFIIALKGEEWPVVIQEAYRILKPGGYLQIVECGMLERGNDFVKYAGKIFKEVIESRGQEPYIAFKLQSLLENQQFRVHHYENKDVYLDLQIREI</sequence>
<evidence type="ECO:0000313" key="4">
    <source>
        <dbReference type="Proteomes" id="UP000053815"/>
    </source>
</evidence>
<dbReference type="PANTHER" id="PTHR43591">
    <property type="entry name" value="METHYLTRANSFERASE"/>
    <property type="match status" value="1"/>
</dbReference>
<keyword evidence="3" id="KW-0808">Transferase</keyword>
<dbReference type="EMBL" id="DF836292">
    <property type="protein sequence ID" value="GAN00875.1"/>
    <property type="molecule type" value="Genomic_DNA"/>
</dbReference>
<accession>A0A0C9LPK8</accession>
<dbReference type="AlphaFoldDB" id="A0A0C9LPK8"/>
<feature type="region of interest" description="Disordered" evidence="1">
    <location>
        <begin position="1"/>
        <end position="51"/>
    </location>
</feature>
<dbReference type="Gene3D" id="3.40.50.150">
    <property type="entry name" value="Vaccinia Virus protein VP39"/>
    <property type="match status" value="1"/>
</dbReference>
<dbReference type="InterPro" id="IPR029063">
    <property type="entry name" value="SAM-dependent_MTases_sf"/>
</dbReference>
<dbReference type="SUPFAM" id="SSF53335">
    <property type="entry name" value="S-adenosyl-L-methionine-dependent methyltransferases"/>
    <property type="match status" value="1"/>
</dbReference>
<keyword evidence="4" id="KW-1185">Reference proteome</keyword>
<organism evidence="3">
    <name type="scientific">Mucor ambiguus</name>
    <dbReference type="NCBI Taxonomy" id="91626"/>
    <lineage>
        <taxon>Eukaryota</taxon>
        <taxon>Fungi</taxon>
        <taxon>Fungi incertae sedis</taxon>
        <taxon>Mucoromycota</taxon>
        <taxon>Mucoromycotina</taxon>
        <taxon>Mucoromycetes</taxon>
        <taxon>Mucorales</taxon>
        <taxon>Mucorineae</taxon>
        <taxon>Mucoraceae</taxon>
        <taxon>Mucor</taxon>
    </lineage>
</organism>